<evidence type="ECO:0000313" key="1">
    <source>
        <dbReference type="EMBL" id="MBE1564020.1"/>
    </source>
</evidence>
<dbReference type="EMBL" id="JADBEF010000001">
    <property type="protein sequence ID" value="MBE1564020.1"/>
    <property type="molecule type" value="Genomic_DNA"/>
</dbReference>
<protein>
    <submittedName>
        <fullName evidence="1">Uncharacterized protein</fullName>
    </submittedName>
</protein>
<dbReference type="Proteomes" id="UP000661607">
    <property type="component" value="Unassembled WGS sequence"/>
</dbReference>
<accession>A0ABR9KPS0</accession>
<name>A0ABR9KPS0_9ACTN</name>
<sequence>MTEHLIPKQGMWFEHALEHEIDPQHGFRPARCVITDIADPRATALPQVLYRRIDDLGEGSPNSIDVDLFGDIVLRWLTAEECAQAERQARFR</sequence>
<dbReference type="RefSeq" id="WP_192778475.1">
    <property type="nucleotide sequence ID" value="NZ_BAAASY010000028.1"/>
</dbReference>
<evidence type="ECO:0000313" key="2">
    <source>
        <dbReference type="Proteomes" id="UP000661607"/>
    </source>
</evidence>
<comment type="caution">
    <text evidence="1">The sequence shown here is derived from an EMBL/GenBank/DDBJ whole genome shotgun (WGS) entry which is preliminary data.</text>
</comment>
<keyword evidence="2" id="KW-1185">Reference proteome</keyword>
<gene>
    <name evidence="1" type="ORF">H4W81_006799</name>
</gene>
<organism evidence="1 2">
    <name type="scientific">Nonomuraea africana</name>
    <dbReference type="NCBI Taxonomy" id="46171"/>
    <lineage>
        <taxon>Bacteria</taxon>
        <taxon>Bacillati</taxon>
        <taxon>Actinomycetota</taxon>
        <taxon>Actinomycetes</taxon>
        <taxon>Streptosporangiales</taxon>
        <taxon>Streptosporangiaceae</taxon>
        <taxon>Nonomuraea</taxon>
    </lineage>
</organism>
<reference evidence="1 2" key="1">
    <citation type="submission" date="2020-10" db="EMBL/GenBank/DDBJ databases">
        <title>Sequencing the genomes of 1000 actinobacteria strains.</title>
        <authorList>
            <person name="Klenk H.-P."/>
        </authorList>
    </citation>
    <scope>NUCLEOTIDE SEQUENCE [LARGE SCALE GENOMIC DNA]</scope>
    <source>
        <strain evidence="1 2">DSM 43748</strain>
    </source>
</reference>
<proteinExistence type="predicted"/>